<evidence type="ECO:0000313" key="6">
    <source>
        <dbReference type="Proteomes" id="UP000251571"/>
    </source>
</evidence>
<evidence type="ECO:0000313" key="3">
    <source>
        <dbReference type="EMBL" id="PWJ13784.1"/>
    </source>
</evidence>
<sequence length="179" mass="18609">MTAQARAAYGGAPGTKLLEIGQGQMEVSADPAVEMTATLGSCISVCLWSPSAGCGGMNHIFRSVAPGPMGDAAVVAEVEKLVNALMRHGAKRSEMAARVVGGAHVLLRGRNHGMAIGEACMNYLSNEGFQIVGVSIGGERARRVRFHPVSGKLAVGLMADIHTPEDPAPPDKGNDVEMF</sequence>
<keyword evidence="5" id="KW-1185">Reference proteome</keyword>
<dbReference type="Proteomes" id="UP000251571">
    <property type="component" value="Unassembled WGS sequence"/>
</dbReference>
<dbReference type="Proteomes" id="UP000245839">
    <property type="component" value="Unassembled WGS sequence"/>
</dbReference>
<dbReference type="EMBL" id="QGDJ01000013">
    <property type="protein sequence ID" value="PWJ13784.1"/>
    <property type="molecule type" value="Genomic_DNA"/>
</dbReference>
<dbReference type="PANTHER" id="PTHR35147:SF3">
    <property type="entry name" value="CHEMORECEPTOR GLUTAMINE DEAMIDASE CHED 1-RELATED"/>
    <property type="match status" value="1"/>
</dbReference>
<dbReference type="AlphaFoldDB" id="A0A2Y9B5M2"/>
<evidence type="ECO:0000313" key="5">
    <source>
        <dbReference type="Proteomes" id="UP000245839"/>
    </source>
</evidence>
<reference evidence="6" key="1">
    <citation type="submission" date="2016-10" db="EMBL/GenBank/DDBJ databases">
        <authorList>
            <person name="Varghese N."/>
            <person name="Submissions S."/>
        </authorList>
    </citation>
    <scope>NUCLEOTIDE SEQUENCE [LARGE SCALE GENOMIC DNA]</scope>
    <source>
        <strain evidence="6">DSM 25227</strain>
    </source>
</reference>
<dbReference type="GO" id="GO:0050568">
    <property type="term" value="F:protein-glutamine glutaminase activity"/>
    <property type="evidence" value="ECO:0007669"/>
    <property type="project" value="InterPro"/>
</dbReference>
<dbReference type="PANTHER" id="PTHR35147">
    <property type="entry name" value="CHEMORECEPTOR GLUTAMINE DEAMIDASE CHED-RELATED"/>
    <property type="match status" value="1"/>
</dbReference>
<evidence type="ECO:0000256" key="2">
    <source>
        <dbReference type="ARBA" id="ARBA00022801"/>
    </source>
</evidence>
<name>A0A2Y9B5M2_9RHOB</name>
<organism evidence="4 6">
    <name type="scientific">Jannaschia seohaensis</name>
    <dbReference type="NCBI Taxonomy" id="475081"/>
    <lineage>
        <taxon>Bacteria</taxon>
        <taxon>Pseudomonadati</taxon>
        <taxon>Pseudomonadota</taxon>
        <taxon>Alphaproteobacteria</taxon>
        <taxon>Rhodobacterales</taxon>
        <taxon>Roseobacteraceae</taxon>
        <taxon>Jannaschia</taxon>
    </lineage>
</organism>
<dbReference type="GO" id="GO:0006935">
    <property type="term" value="P:chemotaxis"/>
    <property type="evidence" value="ECO:0007669"/>
    <property type="project" value="UniProtKB-KW"/>
</dbReference>
<dbReference type="InterPro" id="IPR011324">
    <property type="entry name" value="Cytotoxic_necrot_fac-like_cat"/>
</dbReference>
<evidence type="ECO:0000313" key="4">
    <source>
        <dbReference type="EMBL" id="SSA50297.1"/>
    </source>
</evidence>
<reference evidence="4" key="2">
    <citation type="submission" date="2016-10" db="EMBL/GenBank/DDBJ databases">
        <authorList>
            <person name="Cai Z."/>
        </authorList>
    </citation>
    <scope>NUCLEOTIDE SEQUENCE [LARGE SCALE GENOMIC DNA]</scope>
    <source>
        <strain evidence="4">DSM 25227</strain>
    </source>
</reference>
<dbReference type="InterPro" id="IPR038592">
    <property type="entry name" value="CheD-like_sf"/>
</dbReference>
<dbReference type="EMBL" id="UETC01000013">
    <property type="protein sequence ID" value="SSA50297.1"/>
    <property type="molecule type" value="Genomic_DNA"/>
</dbReference>
<gene>
    <name evidence="3" type="ORF">BCF38_11314</name>
    <name evidence="4" type="ORF">SAMN05421539_11314</name>
</gene>
<dbReference type="CDD" id="cd16352">
    <property type="entry name" value="CheD"/>
    <property type="match status" value="1"/>
</dbReference>
<dbReference type="Gene3D" id="3.30.1330.200">
    <property type="match status" value="1"/>
</dbReference>
<dbReference type="InterPro" id="IPR005659">
    <property type="entry name" value="Chemorcpt_Glu_NH3ase_CheD"/>
</dbReference>
<keyword evidence="1" id="KW-0145">Chemotaxis</keyword>
<evidence type="ECO:0000256" key="1">
    <source>
        <dbReference type="ARBA" id="ARBA00022500"/>
    </source>
</evidence>
<reference evidence="3 5" key="3">
    <citation type="submission" date="2018-03" db="EMBL/GenBank/DDBJ databases">
        <title>Genomic Encyclopedia of Archaeal and Bacterial Type Strains, Phase II (KMG-II): from individual species to whole genera.</title>
        <authorList>
            <person name="Goeker M."/>
        </authorList>
    </citation>
    <scope>NUCLEOTIDE SEQUENCE [LARGE SCALE GENOMIC DNA]</scope>
    <source>
        <strain evidence="3 5">DSM 25227</strain>
    </source>
</reference>
<dbReference type="Pfam" id="PF03975">
    <property type="entry name" value="CheD"/>
    <property type="match status" value="1"/>
</dbReference>
<proteinExistence type="predicted"/>
<protein>
    <submittedName>
        <fullName evidence="4">Chemotaxis protein CheD</fullName>
    </submittedName>
</protein>
<dbReference type="RefSeq" id="WP_109565846.1">
    <property type="nucleotide sequence ID" value="NZ_QGDJ01000013.1"/>
</dbReference>
<keyword evidence="2" id="KW-0378">Hydrolase</keyword>
<dbReference type="OrthoDB" id="9807202at2"/>
<accession>A0A2Y9B5M2</accession>
<dbReference type="SUPFAM" id="SSF64438">
    <property type="entry name" value="CNF1/YfiH-like putative cysteine hydrolases"/>
    <property type="match status" value="1"/>
</dbReference>